<dbReference type="Proteomes" id="UP000186657">
    <property type="component" value="Unassembled WGS sequence"/>
</dbReference>
<accession>A0A1U7N3R9</accession>
<dbReference type="Pfam" id="PF13424">
    <property type="entry name" value="TPR_12"/>
    <property type="match status" value="2"/>
</dbReference>
<dbReference type="AlphaFoldDB" id="A0A1U7N3R9"/>
<gene>
    <name evidence="2" type="ORF">BJP37_17860</name>
</gene>
<proteinExistence type="predicted"/>
<keyword evidence="3" id="KW-1185">Reference proteome</keyword>
<protein>
    <recommendedName>
        <fullName evidence="1">Chromosome partition protein MukF C-terminal domain-containing protein</fullName>
    </recommendedName>
</protein>
<feature type="domain" description="Chromosome partition protein MukF C-terminal" evidence="1">
    <location>
        <begin position="306"/>
        <end position="395"/>
    </location>
</feature>
<sequence>MKNNFIYSSDKVLSYLGIDPKKIKDIRSTLKRSHYRSAINWLTIYSPNSNSSNLEKVKGLLEAFYQFSEIEEWDIASKVISIPLNTPTNQALYNQLKTWGYYGEQIDIYQRLLGKINSDWDTICIDGLGNATRALGKWDQSREYYQQQLKKSKTIIDPDTKITALIGLANNFKFQCQYQQATNYYLQVSEIAFENSNHKGRIMALAGLGSVLTCLGQYEMALEYHQQQLAIARKNDDNLAQAEALTNLCCIYYFIKDYKQAIKYQNQSYKIAIQVENKELEAKALLYKGMISHQQWENKEAINCYEQSLELISDMGLILEKAEVLANLAISERELEKENIKKLQEKILDRFQQALSIFNKCGNSVQIANLLKEIAKTYDLTGDFDMAKKYCQEALEMKIKFNLALEKECRELQT</sequence>
<name>A0A1U7N3R9_9CYAN</name>
<dbReference type="SUPFAM" id="SSF48452">
    <property type="entry name" value="TPR-like"/>
    <property type="match status" value="1"/>
</dbReference>
<dbReference type="Pfam" id="PF17193">
    <property type="entry name" value="MukF_C"/>
    <property type="match status" value="1"/>
</dbReference>
<dbReference type="InterPro" id="IPR033441">
    <property type="entry name" value="MukF_C"/>
</dbReference>
<dbReference type="SMART" id="SM00028">
    <property type="entry name" value="TPR"/>
    <property type="match status" value="6"/>
</dbReference>
<dbReference type="PANTHER" id="PTHR10098">
    <property type="entry name" value="RAPSYN-RELATED"/>
    <property type="match status" value="1"/>
</dbReference>
<comment type="caution">
    <text evidence="2">The sequence shown here is derived from an EMBL/GenBank/DDBJ whole genome shotgun (WGS) entry which is preliminary data.</text>
</comment>
<evidence type="ECO:0000259" key="1">
    <source>
        <dbReference type="Pfam" id="PF17193"/>
    </source>
</evidence>
<dbReference type="InterPro" id="IPR019734">
    <property type="entry name" value="TPR_rpt"/>
</dbReference>
<evidence type="ECO:0000313" key="3">
    <source>
        <dbReference type="Proteomes" id="UP000186657"/>
    </source>
</evidence>
<dbReference type="InterPro" id="IPR011990">
    <property type="entry name" value="TPR-like_helical_dom_sf"/>
</dbReference>
<organism evidence="2 3">
    <name type="scientific">Moorena bouillonii PNG</name>
    <dbReference type="NCBI Taxonomy" id="568701"/>
    <lineage>
        <taxon>Bacteria</taxon>
        <taxon>Bacillati</taxon>
        <taxon>Cyanobacteriota</taxon>
        <taxon>Cyanophyceae</taxon>
        <taxon>Coleofasciculales</taxon>
        <taxon>Coleofasciculaceae</taxon>
        <taxon>Moorena</taxon>
    </lineage>
</organism>
<evidence type="ECO:0000313" key="2">
    <source>
        <dbReference type="EMBL" id="OLT60597.1"/>
    </source>
</evidence>
<dbReference type="EMBL" id="MKZS01000001">
    <property type="protein sequence ID" value="OLT60597.1"/>
    <property type="molecule type" value="Genomic_DNA"/>
</dbReference>
<dbReference type="PANTHER" id="PTHR10098:SF108">
    <property type="entry name" value="TETRATRICOPEPTIDE REPEAT PROTEIN 28"/>
    <property type="match status" value="1"/>
</dbReference>
<dbReference type="Gene3D" id="1.25.40.10">
    <property type="entry name" value="Tetratricopeptide repeat domain"/>
    <property type="match status" value="2"/>
</dbReference>
<reference evidence="2 3" key="1">
    <citation type="submission" date="2016-10" db="EMBL/GenBank/DDBJ databases">
        <title>Comparative genomics uncovers the prolific and rare metabolic potential of the cyanobacterial genus Moorea.</title>
        <authorList>
            <person name="Leao T."/>
            <person name="Castelao G."/>
            <person name="Korobeynikov A."/>
            <person name="Monroe E.A."/>
            <person name="Podell S."/>
            <person name="Glukhov E."/>
            <person name="Allen E."/>
            <person name="Gerwick W.H."/>
            <person name="Gerwick L."/>
        </authorList>
    </citation>
    <scope>NUCLEOTIDE SEQUENCE [LARGE SCALE GENOMIC DNA]</scope>
    <source>
        <strain evidence="2 3">PNG5-198</strain>
    </source>
</reference>